<dbReference type="PANTHER" id="PTHR42939">
    <property type="entry name" value="ABC TRANSPORTER ATP-BINDING PROTEIN ALBC-RELATED"/>
    <property type="match status" value="1"/>
</dbReference>
<sequence>MNKLEVNGLSKSFGSRQILKEVSLSLETGDMFGLFGRNGSGKSTLLKCMMGTLRADALEIKFNGREISASEVISAKRIGFLPQDPFLPKEMKVRNLIPFIFPNGEDQDKIFYSPGVAAFDGKIIGTLSAGELKYLELIILANLSHPFLLLDEPFSMVEPKIIELVKDLLLSLRKTKGLLITDHYYSDVLEVANRSLLLKNSTLLEVESDDDLAAHEYLKIRKE</sequence>
<protein>
    <submittedName>
        <fullName evidence="5">ATP-binding cassette domain-containing protein</fullName>
    </submittedName>
</protein>
<accession>A0ABX1CVE3</accession>
<keyword evidence="6" id="KW-1185">Reference proteome</keyword>
<evidence type="ECO:0000259" key="4">
    <source>
        <dbReference type="PROSITE" id="PS50893"/>
    </source>
</evidence>
<dbReference type="Pfam" id="PF00005">
    <property type="entry name" value="ABC_tran"/>
    <property type="match status" value="1"/>
</dbReference>
<evidence type="ECO:0000256" key="3">
    <source>
        <dbReference type="ARBA" id="ARBA00022840"/>
    </source>
</evidence>
<dbReference type="InterPro" id="IPR051782">
    <property type="entry name" value="ABC_Transporter_VariousFunc"/>
</dbReference>
<dbReference type="RefSeq" id="WP_168137356.1">
    <property type="nucleotide sequence ID" value="NZ_JAAVJR010000002.1"/>
</dbReference>
<dbReference type="PROSITE" id="PS50893">
    <property type="entry name" value="ABC_TRANSPORTER_2"/>
    <property type="match status" value="1"/>
</dbReference>
<dbReference type="GO" id="GO:0005524">
    <property type="term" value="F:ATP binding"/>
    <property type="evidence" value="ECO:0007669"/>
    <property type="project" value="UniProtKB-KW"/>
</dbReference>
<keyword evidence="3 5" id="KW-0067">ATP-binding</keyword>
<proteinExistence type="predicted"/>
<gene>
    <name evidence="5" type="ORF">HC175_04900</name>
</gene>
<dbReference type="InterPro" id="IPR027417">
    <property type="entry name" value="P-loop_NTPase"/>
</dbReference>
<dbReference type="SUPFAM" id="SSF52540">
    <property type="entry name" value="P-loop containing nucleoside triphosphate hydrolases"/>
    <property type="match status" value="1"/>
</dbReference>
<evidence type="ECO:0000313" key="5">
    <source>
        <dbReference type="EMBL" id="NJW52249.1"/>
    </source>
</evidence>
<dbReference type="SMART" id="SM00382">
    <property type="entry name" value="AAA"/>
    <property type="match status" value="1"/>
</dbReference>
<keyword evidence="2" id="KW-0547">Nucleotide-binding</keyword>
<dbReference type="InterPro" id="IPR003593">
    <property type="entry name" value="AAA+_ATPase"/>
</dbReference>
<evidence type="ECO:0000256" key="1">
    <source>
        <dbReference type="ARBA" id="ARBA00022448"/>
    </source>
</evidence>
<dbReference type="EMBL" id="JAAVJR010000002">
    <property type="protein sequence ID" value="NJW52249.1"/>
    <property type="molecule type" value="Genomic_DNA"/>
</dbReference>
<name>A0ABX1CVE3_9FLAO</name>
<organism evidence="5 6">
    <name type="scientific">Salinimicrobium oceani</name>
    <dbReference type="NCBI Taxonomy" id="2722702"/>
    <lineage>
        <taxon>Bacteria</taxon>
        <taxon>Pseudomonadati</taxon>
        <taxon>Bacteroidota</taxon>
        <taxon>Flavobacteriia</taxon>
        <taxon>Flavobacteriales</taxon>
        <taxon>Flavobacteriaceae</taxon>
        <taxon>Salinimicrobium</taxon>
    </lineage>
</organism>
<dbReference type="Gene3D" id="3.40.50.300">
    <property type="entry name" value="P-loop containing nucleotide triphosphate hydrolases"/>
    <property type="match status" value="1"/>
</dbReference>
<dbReference type="InterPro" id="IPR003439">
    <property type="entry name" value="ABC_transporter-like_ATP-bd"/>
</dbReference>
<comment type="caution">
    <text evidence="5">The sequence shown here is derived from an EMBL/GenBank/DDBJ whole genome shotgun (WGS) entry which is preliminary data.</text>
</comment>
<keyword evidence="1" id="KW-0813">Transport</keyword>
<feature type="domain" description="ABC transporter" evidence="4">
    <location>
        <begin position="4"/>
        <end position="222"/>
    </location>
</feature>
<evidence type="ECO:0000313" key="6">
    <source>
        <dbReference type="Proteomes" id="UP000703674"/>
    </source>
</evidence>
<dbReference type="PANTHER" id="PTHR42939:SF1">
    <property type="entry name" value="ABC TRANSPORTER ATP-BINDING PROTEIN ALBC-RELATED"/>
    <property type="match status" value="1"/>
</dbReference>
<reference evidence="5 6" key="1">
    <citation type="submission" date="2020-03" db="EMBL/GenBank/DDBJ databases">
        <title>Salinimicrobium sp. nov, isolated from SCS.</title>
        <authorList>
            <person name="Cao W.R."/>
        </authorList>
    </citation>
    <scope>NUCLEOTIDE SEQUENCE [LARGE SCALE GENOMIC DNA]</scope>
    <source>
        <strain evidence="6">J15B91</strain>
    </source>
</reference>
<dbReference type="Proteomes" id="UP000703674">
    <property type="component" value="Unassembled WGS sequence"/>
</dbReference>
<evidence type="ECO:0000256" key="2">
    <source>
        <dbReference type="ARBA" id="ARBA00022741"/>
    </source>
</evidence>